<feature type="compositionally biased region" description="Basic and acidic residues" evidence="1">
    <location>
        <begin position="868"/>
        <end position="881"/>
    </location>
</feature>
<dbReference type="AlphaFoldDB" id="A0AA39XL18"/>
<feature type="region of interest" description="Disordered" evidence="1">
    <location>
        <begin position="314"/>
        <end position="363"/>
    </location>
</feature>
<feature type="compositionally biased region" description="Polar residues" evidence="1">
    <location>
        <begin position="445"/>
        <end position="456"/>
    </location>
</feature>
<feature type="compositionally biased region" description="Low complexity" evidence="1">
    <location>
        <begin position="410"/>
        <end position="426"/>
    </location>
</feature>
<feature type="compositionally biased region" description="Low complexity" evidence="1">
    <location>
        <begin position="101"/>
        <end position="117"/>
    </location>
</feature>
<gene>
    <name evidence="2" type="ORF">B0T17DRAFT_587060</name>
</gene>
<feature type="compositionally biased region" description="Basic residues" evidence="1">
    <location>
        <begin position="25"/>
        <end position="37"/>
    </location>
</feature>
<feature type="region of interest" description="Disordered" evidence="1">
    <location>
        <begin position="601"/>
        <end position="666"/>
    </location>
</feature>
<evidence type="ECO:0000256" key="1">
    <source>
        <dbReference type="SAM" id="MobiDB-lite"/>
    </source>
</evidence>
<feature type="region of interest" description="Disordered" evidence="1">
    <location>
        <begin position="1"/>
        <end position="297"/>
    </location>
</feature>
<feature type="compositionally biased region" description="Basic and acidic residues" evidence="1">
    <location>
        <begin position="888"/>
        <end position="899"/>
    </location>
</feature>
<feature type="compositionally biased region" description="Pro residues" evidence="1">
    <location>
        <begin position="340"/>
        <end position="353"/>
    </location>
</feature>
<feature type="compositionally biased region" description="Acidic residues" evidence="1">
    <location>
        <begin position="916"/>
        <end position="926"/>
    </location>
</feature>
<feature type="compositionally biased region" description="Polar residues" evidence="1">
    <location>
        <begin position="629"/>
        <end position="647"/>
    </location>
</feature>
<feature type="compositionally biased region" description="Pro residues" evidence="1">
    <location>
        <begin position="145"/>
        <end position="159"/>
    </location>
</feature>
<feature type="compositionally biased region" description="Polar residues" evidence="1">
    <location>
        <begin position="553"/>
        <end position="571"/>
    </location>
</feature>
<protein>
    <submittedName>
        <fullName evidence="2">Uncharacterized protein</fullName>
    </submittedName>
</protein>
<evidence type="ECO:0000313" key="3">
    <source>
        <dbReference type="Proteomes" id="UP001174934"/>
    </source>
</evidence>
<feature type="compositionally biased region" description="Polar residues" evidence="1">
    <location>
        <begin position="214"/>
        <end position="223"/>
    </location>
</feature>
<reference evidence="2" key="1">
    <citation type="submission" date="2023-06" db="EMBL/GenBank/DDBJ databases">
        <title>Genome-scale phylogeny and comparative genomics of the fungal order Sordariales.</title>
        <authorList>
            <consortium name="Lawrence Berkeley National Laboratory"/>
            <person name="Hensen N."/>
            <person name="Bonometti L."/>
            <person name="Westerberg I."/>
            <person name="Brannstrom I.O."/>
            <person name="Guillou S."/>
            <person name="Cros-Aarteil S."/>
            <person name="Calhoun S."/>
            <person name="Haridas S."/>
            <person name="Kuo A."/>
            <person name="Mondo S."/>
            <person name="Pangilinan J."/>
            <person name="Riley R."/>
            <person name="LaButti K."/>
            <person name="Andreopoulos B."/>
            <person name="Lipzen A."/>
            <person name="Chen C."/>
            <person name="Yanf M."/>
            <person name="Daum C."/>
            <person name="Ng V."/>
            <person name="Clum A."/>
            <person name="Steindorff A."/>
            <person name="Ohm R."/>
            <person name="Martin F."/>
            <person name="Silar P."/>
            <person name="Natvig D."/>
            <person name="Lalanne C."/>
            <person name="Gautier V."/>
            <person name="Ament-velasquez S.L."/>
            <person name="Kruys A."/>
            <person name="Hutchinson M.I."/>
            <person name="Powell A.J."/>
            <person name="Barry K."/>
            <person name="Miller A.N."/>
            <person name="Grigoriev I.V."/>
            <person name="Debuchy R."/>
            <person name="Gladieux P."/>
            <person name="Thoren M.H."/>
            <person name="Johannesson H."/>
        </authorList>
    </citation>
    <scope>NUCLEOTIDE SEQUENCE</scope>
    <source>
        <strain evidence="2">SMH3391-2</strain>
    </source>
</reference>
<evidence type="ECO:0000313" key="2">
    <source>
        <dbReference type="EMBL" id="KAK0635605.1"/>
    </source>
</evidence>
<feature type="compositionally biased region" description="Low complexity" evidence="1">
    <location>
        <begin position="328"/>
        <end position="339"/>
    </location>
</feature>
<dbReference type="Proteomes" id="UP001174934">
    <property type="component" value="Unassembled WGS sequence"/>
</dbReference>
<name>A0AA39XL18_9PEZI</name>
<accession>A0AA39XL18</accession>
<feature type="compositionally biased region" description="Polar residues" evidence="1">
    <location>
        <begin position="123"/>
        <end position="132"/>
    </location>
</feature>
<feature type="compositionally biased region" description="Low complexity" evidence="1">
    <location>
        <begin position="490"/>
        <end position="504"/>
    </location>
</feature>
<keyword evidence="3" id="KW-1185">Reference proteome</keyword>
<feature type="compositionally biased region" description="Basic and acidic residues" evidence="1">
    <location>
        <begin position="650"/>
        <end position="666"/>
    </location>
</feature>
<sequence length="1101" mass="122262">MNPGTPQADYILGSNAARLDSQPRMFKKHKVLPHPRKEKSQSAAMQALQRSIPRKYDLEIDARLLQSARPQPPSPPRRQRPRRQSAAVAAAGPDLPPTPPAHSRTSSSSKSGKNASPTYPGSPLQSIESIQESPPPTTPANDQTPPTPNLTPDRTPPGPAGRYARPRPLISDRIPSKVTVDSRADSYITAPETQNASDDEDDGRSTLRPALPSAKTSQSTVRQLNGEARLKPKTVGLGLSLESSPQEDLTPKADQEFNVFDGEWGPRRGGEASDNERRPKKAQANGYKGDEVVEDMTITPTKATQALRSMSLQESPIVYPSRRVPLDKVQQVQKAQPTQPAQPPQPPQPPQPTPSNSESTISTDYRRSSILSTKSTASTVVEAILVETLPERRKTLRHVRKQTTLRDSSSDLSPSSSAITASSVAADDTRRRRYPNLGDVPRDSYASTSTTNSISSRKARRDVWKNGGIPVVVVPGRRSSTKATNKEPSLRSTSSRRSQQSQDLDSTRQRVTSNIKEYVPVFDRPRRGRALSEPDGSRPGDQRTIDFAPRIPTRSSSLSAPTSRDASRTGSLTAESLKAHTDMHAIQARQVDRELEKLNVRKQRSVDKSGVAQPTSAVGQKSYEAPSGTGVSHRQGLVSTERPSANESPYHPEVHGFQESHDSPDDNVHRIIVDRYGDPFFGKRLSVQNTPFSQASVETTGTSHAEVSEAMAVNIYPHQNKSVMIVDHSTKPSESSSLEQYKTSELQTPTIRTVDADGGIPATPPQTFAMDDVDSPLRNPRAPPEPPFNPPAINFIPATPSGLTPAAELNKQLGIYYEVTEEKPPKREVSLLRRALTLHRNSAYYGPSASRGPSLLTRTLSLTRGNRKRGEDQPHGSDGKRPVLRRRATSDDAPRDATRLHPFWRPTYYDDRDSDSSEDWDGEEADDRTYKYPPVDNRPQLPRRSLSARMKRTFAILPIQDDKDDFYPASGSEEVDRRTIRRTPSGNLRVMKFRGSMESLPRIEPNDGRPYTAPDQSTHGRHRWFWQSSPKASADSFRRNSFLLGFGSKINITRRVSERRREKRSQELRRIISGPREVRDGVGDVIRRNSYRETFTQQRRD</sequence>
<proteinExistence type="predicted"/>
<comment type="caution">
    <text evidence="2">The sequence shown here is derived from an EMBL/GenBank/DDBJ whole genome shotgun (WGS) entry which is preliminary data.</text>
</comment>
<feature type="region of interest" description="Disordered" evidence="1">
    <location>
        <begin position="863"/>
        <end position="941"/>
    </location>
</feature>
<organism evidence="2 3">
    <name type="scientific">Bombardia bombarda</name>
    <dbReference type="NCBI Taxonomy" id="252184"/>
    <lineage>
        <taxon>Eukaryota</taxon>
        <taxon>Fungi</taxon>
        <taxon>Dikarya</taxon>
        <taxon>Ascomycota</taxon>
        <taxon>Pezizomycotina</taxon>
        <taxon>Sordariomycetes</taxon>
        <taxon>Sordariomycetidae</taxon>
        <taxon>Sordariales</taxon>
        <taxon>Lasiosphaeriaceae</taxon>
        <taxon>Bombardia</taxon>
    </lineage>
</organism>
<feature type="region of interest" description="Disordered" evidence="1">
    <location>
        <begin position="397"/>
        <end position="571"/>
    </location>
</feature>
<feature type="region of interest" description="Disordered" evidence="1">
    <location>
        <begin position="999"/>
        <end position="1019"/>
    </location>
</feature>
<feature type="compositionally biased region" description="Basic and acidic residues" evidence="1">
    <location>
        <begin position="530"/>
        <end position="544"/>
    </location>
</feature>
<feature type="compositionally biased region" description="Basic and acidic residues" evidence="1">
    <location>
        <begin position="264"/>
        <end position="277"/>
    </location>
</feature>
<dbReference type="EMBL" id="JAULSR010000001">
    <property type="protein sequence ID" value="KAK0635605.1"/>
    <property type="molecule type" value="Genomic_DNA"/>
</dbReference>